<dbReference type="InterPro" id="IPR013785">
    <property type="entry name" value="Aldolase_TIM"/>
</dbReference>
<organism evidence="1 2">
    <name type="scientific">Eremococcus coleocola ACS-139-V-Col8</name>
    <dbReference type="NCBI Taxonomy" id="908337"/>
    <lineage>
        <taxon>Bacteria</taxon>
        <taxon>Bacillati</taxon>
        <taxon>Bacillota</taxon>
        <taxon>Bacilli</taxon>
        <taxon>Lactobacillales</taxon>
        <taxon>Aerococcaceae</taxon>
        <taxon>Eremococcus</taxon>
    </lineage>
</organism>
<sequence length="62" mass="6592">MAAVTETFTGPVLTRLSVSAYHESGNSLADYQEFATWLESQGVAALDISTGGLLPIMPSFEI</sequence>
<dbReference type="Gene3D" id="3.20.20.70">
    <property type="entry name" value="Aldolase class I"/>
    <property type="match status" value="1"/>
</dbReference>
<accession>E4KQ04</accession>
<dbReference type="AlphaFoldDB" id="E4KQ04"/>
<dbReference type="SUPFAM" id="SSF51395">
    <property type="entry name" value="FMN-linked oxidoreductases"/>
    <property type="match status" value="1"/>
</dbReference>
<protein>
    <submittedName>
        <fullName evidence="1">Uncharacterized protein</fullName>
    </submittedName>
</protein>
<dbReference type="EMBL" id="AENN01000015">
    <property type="protein sequence ID" value="EFR31310.1"/>
    <property type="molecule type" value="Genomic_DNA"/>
</dbReference>
<comment type="caution">
    <text evidence="1">The sequence shown here is derived from an EMBL/GenBank/DDBJ whole genome shotgun (WGS) entry which is preliminary data.</text>
</comment>
<keyword evidence="2" id="KW-1185">Reference proteome</keyword>
<proteinExistence type="predicted"/>
<dbReference type="RefSeq" id="WP_006418513.1">
    <property type="nucleotide sequence ID" value="NZ_AENN01000015.1"/>
</dbReference>
<name>E4KQ04_9LACT</name>
<dbReference type="Proteomes" id="UP000005990">
    <property type="component" value="Unassembled WGS sequence"/>
</dbReference>
<reference evidence="1 2" key="1">
    <citation type="submission" date="2010-10" db="EMBL/GenBank/DDBJ databases">
        <authorList>
            <person name="Durkin A.S."/>
            <person name="Madupu R."/>
            <person name="Torralba M."/>
            <person name="Gillis M."/>
            <person name="Methe B."/>
            <person name="Sutton G."/>
            <person name="Nelson K.E."/>
        </authorList>
    </citation>
    <scope>NUCLEOTIDE SEQUENCE [LARGE SCALE GENOMIC DNA]</scope>
    <source>
        <strain evidence="1 2">ACS-139-V-Col8</strain>
    </source>
</reference>
<dbReference type="OrthoDB" id="9806724at2"/>
<evidence type="ECO:0000313" key="1">
    <source>
        <dbReference type="EMBL" id="EFR31310.1"/>
    </source>
</evidence>
<evidence type="ECO:0000313" key="2">
    <source>
        <dbReference type="Proteomes" id="UP000005990"/>
    </source>
</evidence>
<gene>
    <name evidence="1" type="ORF">HMPREF9257_1643</name>
</gene>
<dbReference type="STRING" id="908337.HMPREF9257_1643"/>